<organism evidence="1 2">
    <name type="scientific">Scandinavium goeteborgense</name>
    <dbReference type="NCBI Taxonomy" id="1851514"/>
    <lineage>
        <taxon>Bacteria</taxon>
        <taxon>Pseudomonadati</taxon>
        <taxon>Pseudomonadota</taxon>
        <taxon>Gammaproteobacteria</taxon>
        <taxon>Enterobacterales</taxon>
        <taxon>Enterobacteriaceae</taxon>
        <taxon>Scandinavium</taxon>
    </lineage>
</organism>
<protein>
    <submittedName>
        <fullName evidence="1">Uncharacterized protein</fullName>
    </submittedName>
</protein>
<dbReference type="OrthoDB" id="6577511at2"/>
<evidence type="ECO:0000313" key="2">
    <source>
        <dbReference type="Proteomes" id="UP000295530"/>
    </source>
</evidence>
<proteinExistence type="predicted"/>
<accession>A0A4R6E2D1</accession>
<sequence length="142" mass="15932">MATILNTECDLLTLPFSAATDFTDLADFCDRFAETLIDCSDPTYKMALLGRMGACLALLRPTLDEPIPPHLIERFTVETLPDPQPFFEPDAHALCEYCQTLTQLLCEQSLLSETEKSLKGLLCELMWMFAADLKAPRWSASH</sequence>
<comment type="caution">
    <text evidence="1">The sequence shown here is derived from an EMBL/GenBank/DDBJ whole genome shotgun (WGS) entry which is preliminary data.</text>
</comment>
<name>A0A4R6E2D1_SCAGO</name>
<evidence type="ECO:0000313" key="1">
    <source>
        <dbReference type="EMBL" id="TDN50948.1"/>
    </source>
</evidence>
<reference evidence="1 2" key="1">
    <citation type="submission" date="2019-03" db="EMBL/GenBank/DDBJ databases">
        <title>Genomic analyses of the natural microbiome of Caenorhabditis elegans.</title>
        <authorList>
            <person name="Samuel B."/>
        </authorList>
    </citation>
    <scope>NUCLEOTIDE SEQUENCE [LARGE SCALE GENOMIC DNA]</scope>
    <source>
        <strain evidence="1 2">BIGb0156</strain>
    </source>
</reference>
<keyword evidence="2" id="KW-1185">Reference proteome</keyword>
<dbReference type="EMBL" id="SNVX01000019">
    <property type="protein sequence ID" value="TDN50948.1"/>
    <property type="molecule type" value="Genomic_DNA"/>
</dbReference>
<dbReference type="RefSeq" id="WP_133462139.1">
    <property type="nucleotide sequence ID" value="NZ_CACSIW010000005.1"/>
</dbReference>
<gene>
    <name evidence="1" type="ORF">EC847_11910</name>
</gene>
<dbReference type="Proteomes" id="UP000295530">
    <property type="component" value="Unassembled WGS sequence"/>
</dbReference>
<dbReference type="AlphaFoldDB" id="A0A4R6E2D1"/>